<name>A0A8C0IVW4_CHEAB</name>
<protein>
    <submittedName>
        <fullName evidence="1">Uncharacterized protein</fullName>
    </submittedName>
</protein>
<reference evidence="1" key="1">
    <citation type="submission" date="2025-08" db="UniProtKB">
        <authorList>
            <consortium name="Ensembl"/>
        </authorList>
    </citation>
    <scope>IDENTIFICATION</scope>
</reference>
<keyword evidence="2" id="KW-1185">Reference proteome</keyword>
<dbReference type="Ensembl" id="ENSCABT00000025281.1">
    <property type="protein sequence ID" value="ENSCABP00000023076.1"/>
    <property type="gene ID" value="ENSCABG00000016995.1"/>
</dbReference>
<sequence>SLPIELNDLASFLLPAHTFFNCWQESKALLKSRSLLSPYPQSQLSHRRSQLGMPLSCMRLSPIVGTLMRAPSGDGHLSLEPCRRPPVACHWNPARATLPASSRVPQPLGLKQRMPQRSLEVMDSMTSMTSVT</sequence>
<dbReference type="Proteomes" id="UP000694404">
    <property type="component" value="Unplaced"/>
</dbReference>
<proteinExistence type="predicted"/>
<organism evidence="1 2">
    <name type="scientific">Chelonoidis abingdonii</name>
    <name type="common">Abingdon island giant tortoise</name>
    <name type="synonym">Testudo abingdonii</name>
    <dbReference type="NCBI Taxonomy" id="106734"/>
    <lineage>
        <taxon>Eukaryota</taxon>
        <taxon>Metazoa</taxon>
        <taxon>Chordata</taxon>
        <taxon>Craniata</taxon>
        <taxon>Vertebrata</taxon>
        <taxon>Euteleostomi</taxon>
        <taxon>Archelosauria</taxon>
        <taxon>Testudinata</taxon>
        <taxon>Testudines</taxon>
        <taxon>Cryptodira</taxon>
        <taxon>Durocryptodira</taxon>
        <taxon>Testudinoidea</taxon>
        <taxon>Testudinidae</taxon>
        <taxon>Chelonoidis</taxon>
    </lineage>
</organism>
<evidence type="ECO:0000313" key="2">
    <source>
        <dbReference type="Proteomes" id="UP000694404"/>
    </source>
</evidence>
<reference evidence="1" key="2">
    <citation type="submission" date="2025-09" db="UniProtKB">
        <authorList>
            <consortium name="Ensembl"/>
        </authorList>
    </citation>
    <scope>IDENTIFICATION</scope>
</reference>
<accession>A0A8C0IVW4</accession>
<evidence type="ECO:0000313" key="1">
    <source>
        <dbReference type="Ensembl" id="ENSCABP00000023076.1"/>
    </source>
</evidence>
<dbReference type="AlphaFoldDB" id="A0A8C0IVW4"/>